<evidence type="ECO:0000313" key="2">
    <source>
        <dbReference type="WBParaSite" id="Minc3s02020g27810"/>
    </source>
</evidence>
<keyword evidence="1" id="KW-1185">Reference proteome</keyword>
<sequence>MDRLSLNQTSIHSTIFLCWLFNNKCIIFCHMVMSTSNFFICLSQISSINCPNILNIQIGIMFGLTR</sequence>
<organism evidence="1 2">
    <name type="scientific">Meloidogyne incognita</name>
    <name type="common">Southern root-knot nematode worm</name>
    <name type="synonym">Oxyuris incognita</name>
    <dbReference type="NCBI Taxonomy" id="6306"/>
    <lineage>
        <taxon>Eukaryota</taxon>
        <taxon>Metazoa</taxon>
        <taxon>Ecdysozoa</taxon>
        <taxon>Nematoda</taxon>
        <taxon>Chromadorea</taxon>
        <taxon>Rhabditida</taxon>
        <taxon>Tylenchina</taxon>
        <taxon>Tylenchomorpha</taxon>
        <taxon>Tylenchoidea</taxon>
        <taxon>Meloidogynidae</taxon>
        <taxon>Meloidogyninae</taxon>
        <taxon>Meloidogyne</taxon>
        <taxon>Meloidogyne incognita group</taxon>
    </lineage>
</organism>
<proteinExistence type="predicted"/>
<evidence type="ECO:0000313" key="1">
    <source>
        <dbReference type="Proteomes" id="UP000887563"/>
    </source>
</evidence>
<protein>
    <submittedName>
        <fullName evidence="2">Candidate secreted effector</fullName>
    </submittedName>
</protein>
<name>A0A914MRW1_MELIC</name>
<accession>A0A914MRW1</accession>
<dbReference type="AlphaFoldDB" id="A0A914MRW1"/>
<reference evidence="2" key="1">
    <citation type="submission" date="2022-11" db="UniProtKB">
        <authorList>
            <consortium name="WormBaseParasite"/>
        </authorList>
    </citation>
    <scope>IDENTIFICATION</scope>
</reference>
<dbReference type="WBParaSite" id="Minc3s02020g27810">
    <property type="protein sequence ID" value="Minc3s02020g27810"/>
    <property type="gene ID" value="Minc3s02020g27810"/>
</dbReference>
<dbReference type="Proteomes" id="UP000887563">
    <property type="component" value="Unplaced"/>
</dbReference>